<dbReference type="AlphaFoldDB" id="T1BNB6"/>
<protein>
    <submittedName>
        <fullName evidence="2">Transposase, IS4 family protein</fullName>
    </submittedName>
</protein>
<reference evidence="2" key="1">
    <citation type="submission" date="2013-08" db="EMBL/GenBank/DDBJ databases">
        <authorList>
            <person name="Mendez C."/>
            <person name="Richter M."/>
            <person name="Ferrer M."/>
            <person name="Sanchez J."/>
        </authorList>
    </citation>
    <scope>NUCLEOTIDE SEQUENCE</scope>
</reference>
<dbReference type="Pfam" id="PF13701">
    <property type="entry name" value="DDE_Tnp_1_4"/>
    <property type="match status" value="1"/>
</dbReference>
<dbReference type="SUPFAM" id="SSF53098">
    <property type="entry name" value="Ribonuclease H-like"/>
    <property type="match status" value="1"/>
</dbReference>
<dbReference type="InterPro" id="IPR025668">
    <property type="entry name" value="Tnp_DDE_dom"/>
</dbReference>
<reference evidence="2" key="2">
    <citation type="journal article" date="2014" name="ISME J.">
        <title>Microbial stratification in low pH oxic and suboxic macroscopic growths along an acid mine drainage.</title>
        <authorList>
            <person name="Mendez-Garcia C."/>
            <person name="Mesa V."/>
            <person name="Sprenger R.R."/>
            <person name="Richter M."/>
            <person name="Diez M.S."/>
            <person name="Solano J."/>
            <person name="Bargiela R."/>
            <person name="Golyshina O.V."/>
            <person name="Manteca A."/>
            <person name="Ramos J.L."/>
            <person name="Gallego J.R."/>
            <person name="Llorente I."/>
            <person name="Martins Dos Santos V.A."/>
            <person name="Jensen O.N."/>
            <person name="Pelaez A.I."/>
            <person name="Sanchez J."/>
            <person name="Ferrer M."/>
        </authorList>
    </citation>
    <scope>NUCLEOTIDE SEQUENCE</scope>
</reference>
<dbReference type="NCBIfam" id="NF033539">
    <property type="entry name" value="transpos_IS1380"/>
    <property type="match status" value="1"/>
</dbReference>
<evidence type="ECO:0000259" key="1">
    <source>
        <dbReference type="Pfam" id="PF13701"/>
    </source>
</evidence>
<dbReference type="InterPro" id="IPR012337">
    <property type="entry name" value="RNaseH-like_sf"/>
</dbReference>
<dbReference type="EMBL" id="AUZX01003285">
    <property type="protein sequence ID" value="EQD74331.1"/>
    <property type="molecule type" value="Genomic_DNA"/>
</dbReference>
<comment type="caution">
    <text evidence="2">The sequence shown here is derived from an EMBL/GenBank/DDBJ whole genome shotgun (WGS) entry which is preliminary data.</text>
</comment>
<dbReference type="InterPro" id="IPR047960">
    <property type="entry name" value="Transpos_IS1380"/>
</dbReference>
<sequence>MLHGGGRSLEDLRMISRDKALLTLLEIEEVPSSDAFGKWLRRVGGKEGGIDHLSCAIDRVLALMGKRLRKRRRKAWMKAVRGVTLDIDASQIVAEKESAQWTYKGERGYMPLVAHVSELSGMVLHEEFREGNVSPGARHVPFLENCLKHLPSGLMINQLRADSASYQADVFNWCMERGIGFCIGADLDHAVREVIEQIPDELWRPYRGGQIAETVHCMNKTNNAFRLIVQRKPLQSSLPGLSEEAPPAGSRYRVLATNRKEIPEWIIDWYNQRGDASENRIKDLKTGFGMERMPSGDTKANAVFFRIGVLAYNLFLLFRGLVLEEEFGHAQIQTIRWKLYQVAGKVVRHAGALILKVATDILSTFQALRKKSFGLFLREGVT</sequence>
<proteinExistence type="predicted"/>
<gene>
    <name evidence="2" type="ORF">B1A_04517</name>
</gene>
<evidence type="ECO:0000313" key="2">
    <source>
        <dbReference type="EMBL" id="EQD74331.1"/>
    </source>
</evidence>
<organism evidence="2">
    <name type="scientific">mine drainage metagenome</name>
    <dbReference type="NCBI Taxonomy" id="410659"/>
    <lineage>
        <taxon>unclassified sequences</taxon>
        <taxon>metagenomes</taxon>
        <taxon>ecological metagenomes</taxon>
    </lineage>
</organism>
<feature type="domain" description="Transposase DDE" evidence="1">
    <location>
        <begin position="61"/>
        <end position="360"/>
    </location>
</feature>
<name>T1BNB6_9ZZZZ</name>
<accession>T1BNB6</accession>